<keyword evidence="1" id="KW-0812">Transmembrane</keyword>
<evidence type="ECO:0000313" key="2">
    <source>
        <dbReference type="EMBL" id="VEF02045.1"/>
    </source>
</evidence>
<dbReference type="AlphaFoldDB" id="A0A448D9H0"/>
<accession>A0A448D9H0</accession>
<dbReference type="KEGG" id="nci:NCTC10296_01590"/>
<feature type="transmembrane region" description="Helical" evidence="1">
    <location>
        <begin position="43"/>
        <end position="64"/>
    </location>
</feature>
<dbReference type="OrthoDB" id="8903216at2"/>
<keyword evidence="1" id="KW-1133">Transmembrane helix</keyword>
<dbReference type="Proteomes" id="UP000279284">
    <property type="component" value="Chromosome"/>
</dbReference>
<evidence type="ECO:0000313" key="3">
    <source>
        <dbReference type="Proteomes" id="UP000279284"/>
    </source>
</evidence>
<protein>
    <recommendedName>
        <fullName evidence="4">SMODS and SLOG-associating 2TM effector domain-containing protein</fullName>
    </recommendedName>
</protein>
<evidence type="ECO:0008006" key="4">
    <source>
        <dbReference type="Google" id="ProtNLM"/>
    </source>
</evidence>
<dbReference type="STRING" id="493.BWD07_03355"/>
<dbReference type="RefSeq" id="WP_126326700.1">
    <property type="nucleotide sequence ID" value="NZ_CAUJPY010000003.1"/>
</dbReference>
<evidence type="ECO:0000256" key="1">
    <source>
        <dbReference type="SAM" id="Phobius"/>
    </source>
</evidence>
<gene>
    <name evidence="2" type="ORF">NCTC10296_01590</name>
</gene>
<dbReference type="EMBL" id="LR134313">
    <property type="protein sequence ID" value="VEF02045.1"/>
    <property type="molecule type" value="Genomic_DNA"/>
</dbReference>
<reference evidence="2 3" key="1">
    <citation type="submission" date="2018-12" db="EMBL/GenBank/DDBJ databases">
        <authorList>
            <consortium name="Pathogen Informatics"/>
        </authorList>
    </citation>
    <scope>NUCLEOTIDE SEQUENCE [LARGE SCALE GENOMIC DNA]</scope>
    <source>
        <strain evidence="2 3">NCTC10296</strain>
    </source>
</reference>
<proteinExistence type="predicted"/>
<sequence length="215" mass="24866">MEEKDLEPLLSQLSQRNRLNIENTENAMVSSMFKAFSKASEPLNAFCTWLLVATAAIASFFISNADKIIPILQKNGFFWCGLFLCISCICGVLAKYFGLNSKISLEVSNSVKEAEIINILEKYNHECSEIEKCSESSDINIQTNLDIDRIREKFLEPMPRLYKWHTNRFFEKNKNNPYIEYLLIIKNINRQSFFVVLQVGFFLSFLFLGIFFAGY</sequence>
<feature type="transmembrane region" description="Helical" evidence="1">
    <location>
        <begin position="193"/>
        <end position="213"/>
    </location>
</feature>
<keyword evidence="1" id="KW-0472">Membrane</keyword>
<feature type="transmembrane region" description="Helical" evidence="1">
    <location>
        <begin position="76"/>
        <end position="97"/>
    </location>
</feature>
<name>A0A448D9H0_9NEIS</name>
<organism evidence="2 3">
    <name type="scientific">Neisseria canis</name>
    <dbReference type="NCBI Taxonomy" id="493"/>
    <lineage>
        <taxon>Bacteria</taxon>
        <taxon>Pseudomonadati</taxon>
        <taxon>Pseudomonadota</taxon>
        <taxon>Betaproteobacteria</taxon>
        <taxon>Neisseriales</taxon>
        <taxon>Neisseriaceae</taxon>
        <taxon>Neisseria</taxon>
    </lineage>
</organism>
<keyword evidence="3" id="KW-1185">Reference proteome</keyword>